<proteinExistence type="predicted"/>
<dbReference type="Proteomes" id="UP000016801">
    <property type="component" value="Unassembled WGS sequence"/>
</dbReference>
<gene>
    <name evidence="2" type="ORF">CPUR_03218</name>
</gene>
<dbReference type="OrthoDB" id="2156052at2759"/>
<evidence type="ECO:0000256" key="1">
    <source>
        <dbReference type="SAM" id="MobiDB-lite"/>
    </source>
</evidence>
<comment type="caution">
    <text evidence="2">The sequence shown here is derived from an EMBL/GenBank/DDBJ whole genome shotgun (WGS) entry which is preliminary data.</text>
</comment>
<feature type="compositionally biased region" description="Basic and acidic residues" evidence="1">
    <location>
        <begin position="116"/>
        <end position="129"/>
    </location>
</feature>
<organism evidence="2 3">
    <name type="scientific">Claviceps purpurea (strain 20.1)</name>
    <name type="common">Ergot fungus</name>
    <name type="synonym">Sphacelia segetum</name>
    <dbReference type="NCBI Taxonomy" id="1111077"/>
    <lineage>
        <taxon>Eukaryota</taxon>
        <taxon>Fungi</taxon>
        <taxon>Dikarya</taxon>
        <taxon>Ascomycota</taxon>
        <taxon>Pezizomycotina</taxon>
        <taxon>Sordariomycetes</taxon>
        <taxon>Hypocreomycetidae</taxon>
        <taxon>Hypocreales</taxon>
        <taxon>Clavicipitaceae</taxon>
        <taxon>Claviceps</taxon>
    </lineage>
</organism>
<accession>M1WE35</accession>
<feature type="region of interest" description="Disordered" evidence="1">
    <location>
        <begin position="100"/>
        <end position="159"/>
    </location>
</feature>
<dbReference type="AlphaFoldDB" id="M1WE35"/>
<sequence length="291" mass="33093">MQLYSSMLIKSLRYGFVSTEICTIYIRIDSSDPSIVDYHTSCPESDVNIDDGKMNHSAVSKLFAFTVLALKDRGTSEEWKAVAAKRPRWFSQRVNQNNIKLDRKTPEDDITPYHSKPLDSRDRERDLRVTRSASRTTHHPPNEVDNEKEASGSGSKMGSSHIDRREFLRLMGKQLVCKDAHAHFKPINASGHIRYLLRFAYRRIRHGYTFVAKAVGLFDGAPLLHEEKMYNHLRDLQGRSIPACPGLIPLHGVFGGQAYDYIAFRHFLFLSYAGKPVLKALSKVDNSVVNL</sequence>
<protein>
    <submittedName>
        <fullName evidence="2">Uncharacterized protein</fullName>
    </submittedName>
</protein>
<name>M1WE35_CLAP2</name>
<keyword evidence="3" id="KW-1185">Reference proteome</keyword>
<evidence type="ECO:0000313" key="3">
    <source>
        <dbReference type="Proteomes" id="UP000016801"/>
    </source>
</evidence>
<evidence type="ECO:0000313" key="2">
    <source>
        <dbReference type="EMBL" id="CCE35231.1"/>
    </source>
</evidence>
<dbReference type="STRING" id="1111077.M1WE35"/>
<reference evidence="2 3" key="1">
    <citation type="journal article" date="2013" name="PLoS Genet.">
        <title>Plant-symbiotic fungi as chemical engineers: Multi-genome analysis of the Clavicipitaceae reveals dynamics of alkaloid loci.</title>
        <authorList>
            <person name="Schardl C.L."/>
            <person name="Young C.A."/>
            <person name="Hesse U."/>
            <person name="Amyotte S.G."/>
            <person name="Andreeva K."/>
            <person name="Calie P.J."/>
            <person name="Fleetwood D.J."/>
            <person name="Haws D.C."/>
            <person name="Moore N."/>
            <person name="Oeser B."/>
            <person name="Panaccione D.G."/>
            <person name="Schweri K.K."/>
            <person name="Voisey C.R."/>
            <person name="Farman M.L."/>
            <person name="Jaromczyk J.W."/>
            <person name="Roe B.A."/>
            <person name="O'Sullivan D.M."/>
            <person name="Scott B."/>
            <person name="Tudzynski P."/>
            <person name="An Z."/>
            <person name="Arnaoudova E.G."/>
            <person name="Bullock C.T."/>
            <person name="Charlton N.D."/>
            <person name="Chen L."/>
            <person name="Cox M."/>
            <person name="Dinkins R.D."/>
            <person name="Florea S."/>
            <person name="Glenn A.E."/>
            <person name="Gordon A."/>
            <person name="Gueldener U."/>
            <person name="Harris D.R."/>
            <person name="Hollin W."/>
            <person name="Jaromczyk J."/>
            <person name="Johnson R.D."/>
            <person name="Khan A.K."/>
            <person name="Leistner E."/>
            <person name="Leuchtmann A."/>
            <person name="Li C."/>
            <person name="Liu J."/>
            <person name="Liu J."/>
            <person name="Liu M."/>
            <person name="Mace W."/>
            <person name="Machado C."/>
            <person name="Nagabhyru P."/>
            <person name="Pan J."/>
            <person name="Schmid J."/>
            <person name="Sugawara K."/>
            <person name="Steiner U."/>
            <person name="Takach J.E."/>
            <person name="Tanaka E."/>
            <person name="Webb J.S."/>
            <person name="Wilson E.V."/>
            <person name="Wiseman J.L."/>
            <person name="Yoshida R."/>
            <person name="Zeng Z."/>
        </authorList>
    </citation>
    <scope>NUCLEOTIDE SEQUENCE [LARGE SCALE GENOMIC DNA]</scope>
    <source>
        <strain evidence="2 3">20.1</strain>
    </source>
</reference>
<dbReference type="HOGENOM" id="CLU_956466_0_0_1"/>
<feature type="compositionally biased region" description="Basic and acidic residues" evidence="1">
    <location>
        <begin position="140"/>
        <end position="150"/>
    </location>
</feature>
<dbReference type="VEuPathDB" id="FungiDB:CPUR_03218"/>
<dbReference type="EMBL" id="CAGA01000190">
    <property type="protein sequence ID" value="CCE35231.1"/>
    <property type="molecule type" value="Genomic_DNA"/>
</dbReference>